<keyword evidence="4" id="KW-1133">Transmembrane helix</keyword>
<evidence type="ECO:0000256" key="2">
    <source>
        <dbReference type="PROSITE-ProRule" id="PRU00284"/>
    </source>
</evidence>
<sequence length="390" mass="42208">MKFVILMTLYPYYLPAAVTASSLFLVAVISSKGSVLSPAHFLESGMFSYMMISAVCITLIQIVGKMLKDVTARGREVYEAQQKSEQLLEEIRKALATLNEFNSGLQEKVAVTEKITNEVNASFNEVALGIESQASSVSDINELMLKSNASIQEVARSSMMMRELSSHTQEITAQGNEQIIELSDSIATANTVINVVVDEMEQLNEQNSEIGTILAAINDMANQTNLLALNAAIEAARAGEHGRGFAVVSSEVRKLAENSSKSAAQITEILNSIRERTERLTGQVAQGKASLEQSREAAHRSAAMFERIAQNTNQVVSQAKEVEGKTADIGRSSGQIVTEVTTISGVTEQSSAAAEQILSNMKQQAHMVGQIVDSFKSLEKLIDELNAKAK</sequence>
<comment type="caution">
    <text evidence="6">The sequence shown here is derived from an EMBL/GenBank/DDBJ whole genome shotgun (WGS) entry which is preliminary data.</text>
</comment>
<keyword evidence="4" id="KW-0812">Transmembrane</keyword>
<feature type="domain" description="Methyl-accepting transducer" evidence="5">
    <location>
        <begin position="108"/>
        <end position="365"/>
    </location>
</feature>
<dbReference type="Proteomes" id="UP001589776">
    <property type="component" value="Unassembled WGS sequence"/>
</dbReference>
<dbReference type="InterPro" id="IPR004089">
    <property type="entry name" value="MCPsignal_dom"/>
</dbReference>
<dbReference type="Pfam" id="PF00015">
    <property type="entry name" value="MCPsignal"/>
    <property type="match status" value="1"/>
</dbReference>
<feature type="transmembrane region" description="Helical" evidence="4">
    <location>
        <begin position="12"/>
        <end position="31"/>
    </location>
</feature>
<feature type="transmembrane region" description="Helical" evidence="4">
    <location>
        <begin position="46"/>
        <end position="64"/>
    </location>
</feature>
<dbReference type="EMBL" id="JBHLWN010000093">
    <property type="protein sequence ID" value="MFC0215386.1"/>
    <property type="molecule type" value="Genomic_DNA"/>
</dbReference>
<keyword evidence="1 2" id="KW-0807">Transducer</keyword>
<keyword evidence="3" id="KW-0175">Coiled coil</keyword>
<evidence type="ECO:0000256" key="3">
    <source>
        <dbReference type="SAM" id="Coils"/>
    </source>
</evidence>
<dbReference type="SMART" id="SM00283">
    <property type="entry name" value="MA"/>
    <property type="match status" value="1"/>
</dbReference>
<reference evidence="6 7" key="1">
    <citation type="submission" date="2024-09" db="EMBL/GenBank/DDBJ databases">
        <authorList>
            <person name="Sun Q."/>
            <person name="Mori K."/>
        </authorList>
    </citation>
    <scope>NUCLEOTIDE SEQUENCE [LARGE SCALE GENOMIC DNA]</scope>
    <source>
        <strain evidence="6 7">CCM 7759</strain>
    </source>
</reference>
<dbReference type="PROSITE" id="PS50111">
    <property type="entry name" value="CHEMOTAXIS_TRANSDUC_2"/>
    <property type="match status" value="1"/>
</dbReference>
<keyword evidence="4" id="KW-0472">Membrane</keyword>
<dbReference type="PANTHER" id="PTHR32089:SF112">
    <property type="entry name" value="LYSOZYME-LIKE PROTEIN-RELATED"/>
    <property type="match status" value="1"/>
</dbReference>
<gene>
    <name evidence="6" type="ORF">ACFFK0_23615</name>
</gene>
<accession>A0ABV6DRV6</accession>
<feature type="coiled-coil region" evidence="3">
    <location>
        <begin position="77"/>
        <end position="108"/>
    </location>
</feature>
<organism evidence="6 7">
    <name type="scientific">Paenibacillus chartarius</name>
    <dbReference type="NCBI Taxonomy" id="747481"/>
    <lineage>
        <taxon>Bacteria</taxon>
        <taxon>Bacillati</taxon>
        <taxon>Bacillota</taxon>
        <taxon>Bacilli</taxon>
        <taxon>Bacillales</taxon>
        <taxon>Paenibacillaceae</taxon>
        <taxon>Paenibacillus</taxon>
    </lineage>
</organism>
<evidence type="ECO:0000259" key="5">
    <source>
        <dbReference type="PROSITE" id="PS50111"/>
    </source>
</evidence>
<evidence type="ECO:0000313" key="7">
    <source>
        <dbReference type="Proteomes" id="UP001589776"/>
    </source>
</evidence>
<evidence type="ECO:0000256" key="1">
    <source>
        <dbReference type="ARBA" id="ARBA00023224"/>
    </source>
</evidence>
<keyword evidence="7" id="KW-1185">Reference proteome</keyword>
<dbReference type="RefSeq" id="WP_377472849.1">
    <property type="nucleotide sequence ID" value="NZ_JBHLWN010000093.1"/>
</dbReference>
<evidence type="ECO:0000256" key="4">
    <source>
        <dbReference type="SAM" id="Phobius"/>
    </source>
</evidence>
<name>A0ABV6DRV6_9BACL</name>
<evidence type="ECO:0000313" key="6">
    <source>
        <dbReference type="EMBL" id="MFC0215386.1"/>
    </source>
</evidence>
<proteinExistence type="predicted"/>
<dbReference type="SUPFAM" id="SSF58104">
    <property type="entry name" value="Methyl-accepting chemotaxis protein (MCP) signaling domain"/>
    <property type="match status" value="1"/>
</dbReference>
<protein>
    <submittedName>
        <fullName evidence="6">Methyl-accepting chemotaxis protein</fullName>
    </submittedName>
</protein>
<dbReference type="Gene3D" id="1.10.287.950">
    <property type="entry name" value="Methyl-accepting chemotaxis protein"/>
    <property type="match status" value="1"/>
</dbReference>
<dbReference type="PANTHER" id="PTHR32089">
    <property type="entry name" value="METHYL-ACCEPTING CHEMOTAXIS PROTEIN MCPB"/>
    <property type="match status" value="1"/>
</dbReference>